<dbReference type="PANTHER" id="PTHR22950">
    <property type="entry name" value="AMINO ACID TRANSPORTER"/>
    <property type="match status" value="1"/>
</dbReference>
<evidence type="ECO:0000256" key="8">
    <source>
        <dbReference type="SAM" id="Phobius"/>
    </source>
</evidence>
<comment type="subcellular location">
    <subcellularLocation>
        <location evidence="1">Membrane</location>
        <topology evidence="1">Multi-pass membrane protein</topology>
    </subcellularLocation>
</comment>
<feature type="transmembrane region" description="Helical" evidence="8">
    <location>
        <begin position="406"/>
        <end position="429"/>
    </location>
</feature>
<evidence type="ECO:0000256" key="1">
    <source>
        <dbReference type="ARBA" id="ARBA00004141"/>
    </source>
</evidence>
<dbReference type="GO" id="GO:0016020">
    <property type="term" value="C:membrane"/>
    <property type="evidence" value="ECO:0007669"/>
    <property type="project" value="UniProtKB-SubCell"/>
</dbReference>
<evidence type="ECO:0000259" key="9">
    <source>
        <dbReference type="Pfam" id="PF01490"/>
    </source>
</evidence>
<dbReference type="OrthoDB" id="28208at2759"/>
<feature type="transmembrane region" description="Helical" evidence="8">
    <location>
        <begin position="146"/>
        <end position="168"/>
    </location>
</feature>
<reference evidence="10 11" key="1">
    <citation type="submission" date="2016-02" db="EMBL/GenBank/DDBJ databases">
        <title>Comparative genomic and transcriptomic foundation for Pichia pastoris.</title>
        <authorList>
            <person name="Love K.R."/>
            <person name="Shah K.A."/>
            <person name="Whittaker C.A."/>
            <person name="Wu J."/>
            <person name="Bartlett M.C."/>
            <person name="Ma D."/>
            <person name="Leeson R.L."/>
            <person name="Priest M."/>
            <person name="Young S.K."/>
            <person name="Love J.C."/>
        </authorList>
    </citation>
    <scope>NUCLEOTIDE SEQUENCE [LARGE SCALE GENOMIC DNA]</scope>
    <source>
        <strain evidence="10 11">ATCC 28485</strain>
    </source>
</reference>
<evidence type="ECO:0000256" key="7">
    <source>
        <dbReference type="ARBA" id="ARBA00023136"/>
    </source>
</evidence>
<dbReference type="Proteomes" id="UP000094565">
    <property type="component" value="Chromosome 2"/>
</dbReference>
<evidence type="ECO:0000313" key="10">
    <source>
        <dbReference type="EMBL" id="ANZ74890.1"/>
    </source>
</evidence>
<keyword evidence="11" id="KW-1185">Reference proteome</keyword>
<evidence type="ECO:0000256" key="3">
    <source>
        <dbReference type="ARBA" id="ARBA00022448"/>
    </source>
</evidence>
<feature type="transmembrane region" description="Helical" evidence="8">
    <location>
        <begin position="383"/>
        <end position="400"/>
    </location>
</feature>
<accession>A0A1B2JA61</accession>
<dbReference type="AlphaFoldDB" id="A0A1B2JA61"/>
<dbReference type="GO" id="GO:0015179">
    <property type="term" value="F:L-amino acid transmembrane transporter activity"/>
    <property type="evidence" value="ECO:0007669"/>
    <property type="project" value="TreeGrafter"/>
</dbReference>
<dbReference type="EMBL" id="CP014585">
    <property type="protein sequence ID" value="ANZ74890.1"/>
    <property type="molecule type" value="Genomic_DNA"/>
</dbReference>
<keyword evidence="5" id="KW-0029">Amino-acid transport</keyword>
<evidence type="ECO:0000256" key="6">
    <source>
        <dbReference type="ARBA" id="ARBA00022989"/>
    </source>
</evidence>
<gene>
    <name evidence="10" type="primary">AVT2</name>
    <name evidence="10" type="ORF">ATY40_BA7502974</name>
</gene>
<protein>
    <submittedName>
        <fullName evidence="10">BA75_02974T0</fullName>
    </submittedName>
</protein>
<keyword evidence="7 8" id="KW-0472">Membrane</keyword>
<evidence type="ECO:0000256" key="5">
    <source>
        <dbReference type="ARBA" id="ARBA00022970"/>
    </source>
</evidence>
<comment type="similarity">
    <text evidence="2">Belongs to the amino acid/polyamine transporter 2 family.</text>
</comment>
<keyword evidence="4 8" id="KW-0812">Transmembrane</keyword>
<feature type="transmembrane region" description="Helical" evidence="8">
    <location>
        <begin position="74"/>
        <end position="93"/>
    </location>
</feature>
<proteinExistence type="inferred from homology"/>
<organism evidence="10 11">
    <name type="scientific">Komagataella pastoris</name>
    <name type="common">Yeast</name>
    <name type="synonym">Pichia pastoris</name>
    <dbReference type="NCBI Taxonomy" id="4922"/>
    <lineage>
        <taxon>Eukaryota</taxon>
        <taxon>Fungi</taxon>
        <taxon>Dikarya</taxon>
        <taxon>Ascomycota</taxon>
        <taxon>Saccharomycotina</taxon>
        <taxon>Pichiomycetes</taxon>
        <taxon>Pichiales</taxon>
        <taxon>Pichiaceae</taxon>
        <taxon>Komagataella</taxon>
    </lineage>
</organism>
<feature type="domain" description="Amino acid transporter transmembrane" evidence="9">
    <location>
        <begin position="68"/>
        <end position="463"/>
    </location>
</feature>
<feature type="transmembrane region" description="Helical" evidence="8">
    <location>
        <begin position="441"/>
        <end position="464"/>
    </location>
</feature>
<sequence>MIDLAEQLFTFSTSKQIVMSASKYQNLPQVSSELDHPHGDPSDSFEIEEAIDDSEELELEGIMTQKGKSNMGNAFMNMANSILGAGIIGQPYAFRNCGMVGALLVMVLLTVLVDWTIRLVIINTKLSGTHSYQGSVYHCFGNKGKYVILLAQGLFAYGGSMAFCVIIGDTIPHVIRSVFKSAIQSNRFLDFLLSRNSIIILTTCFISYPLALNRDISKLSKASGLALVSMLIIVIIVLARGPAVSSELKGSMSLRNWFFDIGMFQGISVISFALVCHHNTTFIYRSMKKATLDRFTQLTHISCAIAMVCCSIMGIAGFAIFKDKTKGNILNNFPADDWVVNIARFCFGFNMLTTFPLEIFVVRDIVKDVMNGSDAEELSTKSHFIITTLLSFSAMFVSLLTCNLGAILELTGATSASIMAYILPPLCYAKMSPNRKGLFNWYAPYLCVAFGLSVMVLSTIQTLVTSFYGKSDAGHCVT</sequence>
<evidence type="ECO:0000256" key="4">
    <source>
        <dbReference type="ARBA" id="ARBA00022692"/>
    </source>
</evidence>
<evidence type="ECO:0000313" key="11">
    <source>
        <dbReference type="Proteomes" id="UP000094565"/>
    </source>
</evidence>
<feature type="transmembrane region" description="Helical" evidence="8">
    <location>
        <begin position="298"/>
        <end position="321"/>
    </location>
</feature>
<evidence type="ECO:0000256" key="2">
    <source>
        <dbReference type="ARBA" id="ARBA00008066"/>
    </source>
</evidence>
<dbReference type="GO" id="GO:0005783">
    <property type="term" value="C:endoplasmic reticulum"/>
    <property type="evidence" value="ECO:0007669"/>
    <property type="project" value="TreeGrafter"/>
</dbReference>
<keyword evidence="6 8" id="KW-1133">Transmembrane helix</keyword>
<feature type="transmembrane region" description="Helical" evidence="8">
    <location>
        <begin position="257"/>
        <end position="277"/>
    </location>
</feature>
<feature type="transmembrane region" description="Helical" evidence="8">
    <location>
        <begin position="341"/>
        <end position="362"/>
    </location>
</feature>
<dbReference type="Pfam" id="PF01490">
    <property type="entry name" value="Aa_trans"/>
    <property type="match status" value="1"/>
</dbReference>
<keyword evidence="3" id="KW-0813">Transport</keyword>
<dbReference type="InterPro" id="IPR013057">
    <property type="entry name" value="AA_transpt_TM"/>
</dbReference>
<dbReference type="PANTHER" id="PTHR22950:SF458">
    <property type="entry name" value="SODIUM-COUPLED NEUTRAL AMINO ACID TRANSPORTER 11-RELATED"/>
    <property type="match status" value="1"/>
</dbReference>
<name>A0A1B2JA61_PICPA</name>
<feature type="transmembrane region" description="Helical" evidence="8">
    <location>
        <begin position="224"/>
        <end position="245"/>
    </location>
</feature>
<feature type="transmembrane region" description="Helical" evidence="8">
    <location>
        <begin position="99"/>
        <end position="121"/>
    </location>
</feature>
<feature type="transmembrane region" description="Helical" evidence="8">
    <location>
        <begin position="188"/>
        <end position="212"/>
    </location>
</feature>